<keyword evidence="1" id="KW-0808">Transferase</keyword>
<evidence type="ECO:0000313" key="4">
    <source>
        <dbReference type="EMBL" id="THH02846.1"/>
    </source>
</evidence>
<keyword evidence="1" id="KW-0548">Nucleotidyltransferase</keyword>
<dbReference type="InterPro" id="IPR057596">
    <property type="entry name" value="RDRP_core"/>
</dbReference>
<dbReference type="PANTHER" id="PTHR23079">
    <property type="entry name" value="RNA-DEPENDENT RNA POLYMERASE"/>
    <property type="match status" value="1"/>
</dbReference>
<dbReference type="AlphaFoldDB" id="A0A4S4KVL3"/>
<dbReference type="InterPro" id="IPR007855">
    <property type="entry name" value="RDRP"/>
</dbReference>
<gene>
    <name evidence="4" type="ORF">EW026_g53</name>
</gene>
<evidence type="ECO:0000313" key="5">
    <source>
        <dbReference type="Proteomes" id="UP000309038"/>
    </source>
</evidence>
<feature type="compositionally biased region" description="Basic and acidic residues" evidence="2">
    <location>
        <begin position="919"/>
        <end position="929"/>
    </location>
</feature>
<organism evidence="4 5">
    <name type="scientific">Hermanssonia centrifuga</name>
    <dbReference type="NCBI Taxonomy" id="98765"/>
    <lineage>
        <taxon>Eukaryota</taxon>
        <taxon>Fungi</taxon>
        <taxon>Dikarya</taxon>
        <taxon>Basidiomycota</taxon>
        <taxon>Agaricomycotina</taxon>
        <taxon>Agaricomycetes</taxon>
        <taxon>Polyporales</taxon>
        <taxon>Meruliaceae</taxon>
        <taxon>Hermanssonia</taxon>
    </lineage>
</organism>
<dbReference type="EMBL" id="SGPJ01000001">
    <property type="protein sequence ID" value="THH02846.1"/>
    <property type="molecule type" value="Genomic_DNA"/>
</dbReference>
<feature type="domain" description="RDRP core" evidence="3">
    <location>
        <begin position="403"/>
        <end position="959"/>
    </location>
</feature>
<name>A0A4S4KVL3_9APHY</name>
<evidence type="ECO:0000256" key="2">
    <source>
        <dbReference type="SAM" id="MobiDB-lite"/>
    </source>
</evidence>
<comment type="caution">
    <text evidence="4">The sequence shown here is derived from an EMBL/GenBank/DDBJ whole genome shotgun (WGS) entry which is preliminary data.</text>
</comment>
<dbReference type="EC" id="2.7.7.48" evidence="1"/>
<keyword evidence="1" id="KW-0696">RNA-directed RNA polymerase</keyword>
<proteinExistence type="inferred from homology"/>
<dbReference type="Proteomes" id="UP000309038">
    <property type="component" value="Unassembled WGS sequence"/>
</dbReference>
<keyword evidence="5" id="KW-1185">Reference proteome</keyword>
<comment type="similarity">
    <text evidence="1">Belongs to the RdRP family.</text>
</comment>
<dbReference type="GO" id="GO:0003723">
    <property type="term" value="F:RNA binding"/>
    <property type="evidence" value="ECO:0007669"/>
    <property type="project" value="UniProtKB-KW"/>
</dbReference>
<dbReference type="PANTHER" id="PTHR23079:SF55">
    <property type="entry name" value="RNA-DIRECTED RNA POLYMERASE"/>
    <property type="match status" value="1"/>
</dbReference>
<sequence length="1155" mass="130545">MNIFISNLGFSATKSQLNTSIATALHTPDYSHHRNTVHPINFEIFLHPRSPKTAVLTLPTAAIGNQFLQEFGEPNPRKSIVLGTKVYFCTSNQPFKVDVVKRIRTTAYASSGAKKERRRLAHFGVFTSVPLSTIQFGWECRDNTFSVEWDEDVTSGELVFDPERREFRIKIYDSESAMTRIIAIRVAHINWASAAMDSSVIPTLFMSLEHPPHFETEPMYLSGGGSKPPQRQRWSYLDYEHAHVVAYTSLAIRLVCRDKSGLRIFEDLCTSTHIKAGDFLYPVEFRELFSRDARLKYNAWLVSQLPWTVAFQVEAMVCKLLVDLREMLLLKPKISRMVQEKGREFTVLFLRHFAIQAKALFWYTGEARNSILLSRNCLSAVNRISHRPLDHNNDRWQMSTLSSVFTVSFIDETGLQYRFDRDVDGRSFIKRRVGSLLTVGLKVAGRRFHFLAYSQSALKEHAVWFVKEFVDTNGRLVNAATIIEGLGTFSGLLNDPKLIYCPARYGARISQAFTATDSSVTVEPEEIFELDDIKRGKWCFTDGVGTISAELACAIWKTLAERNRGVKGARTYPRAFQIRFMGSKGMLSVDYRLAGRAICIRPSMIKFEAPSSLAVEIARAFYRPGPFYLNRQLIMILEALGIPYEVFAKLQRAAVQDAQQSVNSLERSARLLEAYGLGASYRMTSVMLSLHKLGVGPLSEDPFWRRMMDFSVNHVLRELKYHARIPVPQAWNLVGVADIHGYLKKGEIFGCIVPPDGTAPIYLTGPTMISRSPTIHPGDVQIARGIGKPPPGSPFEKESLRNTLVFSVKGARPLPSYLGGDEYRVTMLKSLRPRRTYPPAKYDAAQKMLLNRPSTMQDVADFVTEYISSDTLGIIATTWLIVADRSALGILDKKCLILSALHSDAVDYPKTGRPVPIDRIPRPDSRLRPDWSAPETARVSDPRRYYVSQRAIGRLYREIDLPAVETIGREEHFQHWDVGESDQASLRKVLEAFRTRESYKCSGAFAAVKERVLDHISIDRHDAALVTEIWDLYKNYASELQTICSDHTLSRGKDAMLTEEEVVIGTIVAQCSQPRKRKDLMSNLREHATALVDAIRGDLAGGIETLPRKSMERAWVALRISMIEEDLFGARSFAWIAMGEIFEVIRNIEASEGLF</sequence>
<feature type="region of interest" description="Disordered" evidence="2">
    <location>
        <begin position="914"/>
        <end position="935"/>
    </location>
</feature>
<evidence type="ECO:0000259" key="3">
    <source>
        <dbReference type="Pfam" id="PF05183"/>
    </source>
</evidence>
<dbReference type="Pfam" id="PF05183">
    <property type="entry name" value="RdRP"/>
    <property type="match status" value="1"/>
</dbReference>
<comment type="catalytic activity">
    <reaction evidence="1">
        <text>RNA(n) + a ribonucleoside 5'-triphosphate = RNA(n+1) + diphosphate</text>
        <dbReference type="Rhea" id="RHEA:21248"/>
        <dbReference type="Rhea" id="RHEA-COMP:14527"/>
        <dbReference type="Rhea" id="RHEA-COMP:17342"/>
        <dbReference type="ChEBI" id="CHEBI:33019"/>
        <dbReference type="ChEBI" id="CHEBI:61557"/>
        <dbReference type="ChEBI" id="CHEBI:140395"/>
        <dbReference type="EC" id="2.7.7.48"/>
    </reaction>
</comment>
<accession>A0A4S4KVL3</accession>
<reference evidence="4 5" key="1">
    <citation type="submission" date="2019-02" db="EMBL/GenBank/DDBJ databases">
        <title>Genome sequencing of the rare red list fungi Phlebia centrifuga.</title>
        <authorList>
            <person name="Buettner E."/>
            <person name="Kellner H."/>
        </authorList>
    </citation>
    <scope>NUCLEOTIDE SEQUENCE [LARGE SCALE GENOMIC DNA]</scope>
    <source>
        <strain evidence="4 5">DSM 108282</strain>
    </source>
</reference>
<keyword evidence="1" id="KW-0694">RNA-binding</keyword>
<dbReference type="GO" id="GO:0031380">
    <property type="term" value="C:nuclear RNA-directed RNA polymerase complex"/>
    <property type="evidence" value="ECO:0007669"/>
    <property type="project" value="TreeGrafter"/>
</dbReference>
<dbReference type="GO" id="GO:0003968">
    <property type="term" value="F:RNA-directed RNA polymerase activity"/>
    <property type="evidence" value="ECO:0007669"/>
    <property type="project" value="UniProtKB-KW"/>
</dbReference>
<evidence type="ECO:0000256" key="1">
    <source>
        <dbReference type="RuleBase" id="RU363098"/>
    </source>
</evidence>
<dbReference type="GO" id="GO:0030422">
    <property type="term" value="P:siRNA processing"/>
    <property type="evidence" value="ECO:0007669"/>
    <property type="project" value="TreeGrafter"/>
</dbReference>
<protein>
    <recommendedName>
        <fullName evidence="1">RNA-dependent RNA polymerase</fullName>
        <ecNumber evidence="1">2.7.7.48</ecNumber>
    </recommendedName>
</protein>